<name>A0A8T4C5U1_9ARCH</name>
<dbReference type="AlphaFoldDB" id="A0A8T4C5U1"/>
<dbReference type="Proteomes" id="UP000774699">
    <property type="component" value="Unassembled WGS sequence"/>
</dbReference>
<organism evidence="2 3">
    <name type="scientific">Candidatus Iainarchaeum sp</name>
    <dbReference type="NCBI Taxonomy" id="3101447"/>
    <lineage>
        <taxon>Archaea</taxon>
        <taxon>Candidatus Iainarchaeota</taxon>
        <taxon>Candidatus Iainarchaeia</taxon>
        <taxon>Candidatus Iainarchaeales</taxon>
        <taxon>Candidatus Iainarchaeaceae</taxon>
        <taxon>Candidatus Iainarchaeum</taxon>
    </lineage>
</organism>
<keyword evidence="1" id="KW-0812">Transmembrane</keyword>
<keyword evidence="1" id="KW-0472">Membrane</keyword>
<dbReference type="EMBL" id="VGJJ01000003">
    <property type="protein sequence ID" value="MBM3281876.1"/>
    <property type="molecule type" value="Genomic_DNA"/>
</dbReference>
<reference evidence="2" key="1">
    <citation type="submission" date="2019-03" db="EMBL/GenBank/DDBJ databases">
        <title>Lake Tanganyika Metagenome-Assembled Genomes (MAGs).</title>
        <authorList>
            <person name="Tran P."/>
        </authorList>
    </citation>
    <scope>NUCLEOTIDE SEQUENCE</scope>
    <source>
        <strain evidence="2">M_DeepCast_50m_m2_156</strain>
    </source>
</reference>
<keyword evidence="1" id="KW-1133">Transmembrane helix</keyword>
<evidence type="ECO:0000313" key="3">
    <source>
        <dbReference type="Proteomes" id="UP000774699"/>
    </source>
</evidence>
<evidence type="ECO:0000256" key="1">
    <source>
        <dbReference type="SAM" id="Phobius"/>
    </source>
</evidence>
<comment type="caution">
    <text evidence="2">The sequence shown here is derived from an EMBL/GenBank/DDBJ whole genome shotgun (WGS) entry which is preliminary data.</text>
</comment>
<gene>
    <name evidence="2" type="ORF">FJY86_00860</name>
</gene>
<evidence type="ECO:0000313" key="2">
    <source>
        <dbReference type="EMBL" id="MBM3281876.1"/>
    </source>
</evidence>
<protein>
    <submittedName>
        <fullName evidence="2">Uncharacterized protein</fullName>
    </submittedName>
</protein>
<accession>A0A8T4C5U1</accession>
<sequence>MMSTELLVTVALFVVQMVIAVYLIRYSNQQLMKSISGLRDKNLELMKLNARLTKTVIMNEDGFRKELDGLRKSKSSDKTVVQAVTAKE</sequence>
<feature type="transmembrane region" description="Helical" evidence="1">
    <location>
        <begin position="6"/>
        <end position="24"/>
    </location>
</feature>
<proteinExistence type="predicted"/>